<keyword evidence="1" id="KW-0540">Nuclease</keyword>
<dbReference type="InterPro" id="IPR038969">
    <property type="entry name" value="FEN"/>
</dbReference>
<reference evidence="7 8" key="1">
    <citation type="submission" date="2018-04" db="EMBL/GenBank/DDBJ databases">
        <title>Camelliibacillus theae gen. nov., sp. nov., isolated from Pu'er tea.</title>
        <authorList>
            <person name="Niu L."/>
        </authorList>
    </citation>
    <scope>NUCLEOTIDE SEQUENCE [LARGE SCALE GENOMIC DNA]</scope>
    <source>
        <strain evidence="7 8">T8</strain>
    </source>
</reference>
<dbReference type="InterPro" id="IPR008918">
    <property type="entry name" value="HhH2"/>
</dbReference>
<dbReference type="EMBL" id="QCZG01000016">
    <property type="protein sequence ID" value="PWA11796.1"/>
    <property type="molecule type" value="Genomic_DNA"/>
</dbReference>
<comment type="caution">
    <text evidence="7">The sequence shown here is derived from an EMBL/GenBank/DDBJ whole genome shotgun (WGS) entry which is preliminary data.</text>
</comment>
<feature type="domain" description="5'-3' exonuclease" evidence="6">
    <location>
        <begin position="9"/>
        <end position="271"/>
    </location>
</feature>
<dbReference type="CDD" id="cd09898">
    <property type="entry name" value="H3TH_53EXO"/>
    <property type="match status" value="1"/>
</dbReference>
<sequence>MGERNLTTKHTIMLVDGMSLLFRGYYATAYRGSIRRTSTGIPTNGIYTFVRYLWDAIQTFGPSHVVCCWDMGKTTFRTELFSDYKANRPDPPFDLLPQFDLVKKVTESFNIPNIGIKGYEADDVIGTIALNHAPELNVHILTGDNDLLQLVNERIHVIIMKKGFSNYAHFTPERVLEEKGLMPHQLRELKGLMGDASDNYPGVKGIGIKTAQKLLHQYESIDGILKNAEDLPKGIRSKIMSQLDMLHLSHDLAKNRCDVPMSFSISECMLSLDKGKIEKQFEALEMQSLLKLLDDPFS</sequence>
<proteinExistence type="predicted"/>
<evidence type="ECO:0000259" key="6">
    <source>
        <dbReference type="SMART" id="SM00475"/>
    </source>
</evidence>
<gene>
    <name evidence="7" type="ORF">DCC39_09150</name>
</gene>
<dbReference type="RefSeq" id="WP_116554589.1">
    <property type="nucleotide sequence ID" value="NZ_QCZG01000016.1"/>
</dbReference>
<evidence type="ECO:0000256" key="2">
    <source>
        <dbReference type="ARBA" id="ARBA00022801"/>
    </source>
</evidence>
<evidence type="ECO:0000313" key="7">
    <source>
        <dbReference type="EMBL" id="PWA11796.1"/>
    </source>
</evidence>
<dbReference type="InterPro" id="IPR002421">
    <property type="entry name" value="5-3_exonuclease"/>
</dbReference>
<keyword evidence="2" id="KW-0378">Hydrolase</keyword>
<dbReference type="GO" id="GO:0008409">
    <property type="term" value="F:5'-3' exonuclease activity"/>
    <property type="evidence" value="ECO:0007669"/>
    <property type="project" value="InterPro"/>
</dbReference>
<dbReference type="InterPro" id="IPR020046">
    <property type="entry name" value="5-3_exonucl_a-hlix_arch_N"/>
</dbReference>
<keyword evidence="8" id="KW-1185">Reference proteome</keyword>
<dbReference type="GO" id="GO:0033567">
    <property type="term" value="P:DNA replication, Okazaki fragment processing"/>
    <property type="evidence" value="ECO:0007669"/>
    <property type="project" value="InterPro"/>
</dbReference>
<dbReference type="SMART" id="SM00279">
    <property type="entry name" value="HhH2"/>
    <property type="match status" value="1"/>
</dbReference>
<dbReference type="SUPFAM" id="SSF88723">
    <property type="entry name" value="PIN domain-like"/>
    <property type="match status" value="1"/>
</dbReference>
<name>A0A2U1K2Q8_9BACI</name>
<organism evidence="7 8">
    <name type="scientific">Pueribacillus theae</name>
    <dbReference type="NCBI Taxonomy" id="2171751"/>
    <lineage>
        <taxon>Bacteria</taxon>
        <taxon>Bacillati</taxon>
        <taxon>Bacillota</taxon>
        <taxon>Bacilli</taxon>
        <taxon>Bacillales</taxon>
        <taxon>Bacillaceae</taxon>
        <taxon>Pueribacillus</taxon>
    </lineage>
</organism>
<accession>A0A2U1K2Q8</accession>
<dbReference type="GO" id="GO:0003677">
    <property type="term" value="F:DNA binding"/>
    <property type="evidence" value="ECO:0007669"/>
    <property type="project" value="UniProtKB-KW"/>
</dbReference>
<dbReference type="PANTHER" id="PTHR42646">
    <property type="entry name" value="FLAP ENDONUCLEASE XNI"/>
    <property type="match status" value="1"/>
</dbReference>
<dbReference type="Gene3D" id="1.10.150.20">
    <property type="entry name" value="5' to 3' exonuclease, C-terminal subdomain"/>
    <property type="match status" value="1"/>
</dbReference>
<dbReference type="InterPro" id="IPR036279">
    <property type="entry name" value="5-3_exonuclease_C_sf"/>
</dbReference>
<dbReference type="SUPFAM" id="SSF47807">
    <property type="entry name" value="5' to 3' exonuclease, C-terminal subdomain"/>
    <property type="match status" value="1"/>
</dbReference>
<dbReference type="Proteomes" id="UP000245998">
    <property type="component" value="Unassembled WGS sequence"/>
</dbReference>
<evidence type="ECO:0000256" key="4">
    <source>
        <dbReference type="ARBA" id="ARBA00049957"/>
    </source>
</evidence>
<dbReference type="FunFam" id="1.10.150.20:FF:000003">
    <property type="entry name" value="DNA polymerase I"/>
    <property type="match status" value="1"/>
</dbReference>
<evidence type="ECO:0000256" key="3">
    <source>
        <dbReference type="ARBA" id="ARBA00023125"/>
    </source>
</evidence>
<dbReference type="InterPro" id="IPR020045">
    <property type="entry name" value="DNA_polI_H3TH"/>
</dbReference>
<dbReference type="InterPro" id="IPR029060">
    <property type="entry name" value="PIN-like_dom_sf"/>
</dbReference>
<evidence type="ECO:0000256" key="5">
    <source>
        <dbReference type="ARBA" id="ARBA00050026"/>
    </source>
</evidence>
<evidence type="ECO:0000313" key="8">
    <source>
        <dbReference type="Proteomes" id="UP000245998"/>
    </source>
</evidence>
<dbReference type="Pfam" id="PF01367">
    <property type="entry name" value="5_3_exonuc"/>
    <property type="match status" value="1"/>
</dbReference>
<evidence type="ECO:0000256" key="1">
    <source>
        <dbReference type="ARBA" id="ARBA00022722"/>
    </source>
</evidence>
<keyword evidence="3" id="KW-0238">DNA-binding</keyword>
<dbReference type="Pfam" id="PF02739">
    <property type="entry name" value="5_3_exonuc_N"/>
    <property type="match status" value="1"/>
</dbReference>
<dbReference type="Gene3D" id="3.40.50.1010">
    <property type="entry name" value="5'-nuclease"/>
    <property type="match status" value="1"/>
</dbReference>
<keyword evidence="7" id="KW-0255">Endonuclease</keyword>
<dbReference type="CDD" id="cd09859">
    <property type="entry name" value="PIN_53EXO"/>
    <property type="match status" value="1"/>
</dbReference>
<dbReference type="SMART" id="SM00475">
    <property type="entry name" value="53EXOc"/>
    <property type="match status" value="1"/>
</dbReference>
<dbReference type="PANTHER" id="PTHR42646:SF2">
    <property type="entry name" value="5'-3' EXONUCLEASE FAMILY PROTEIN"/>
    <property type="match status" value="1"/>
</dbReference>
<dbReference type="OrthoDB" id="9806424at2"/>
<dbReference type="GO" id="GO:0017108">
    <property type="term" value="F:5'-flap endonuclease activity"/>
    <property type="evidence" value="ECO:0007669"/>
    <property type="project" value="InterPro"/>
</dbReference>
<comment type="function">
    <text evidence="4">5'-3' exonuclease acting preferentially on double-stranded DNA.</text>
</comment>
<protein>
    <recommendedName>
        <fullName evidence="5">5'-3' exonuclease</fullName>
    </recommendedName>
</protein>
<dbReference type="AlphaFoldDB" id="A0A2U1K2Q8"/>